<reference evidence="11" key="2">
    <citation type="submission" date="2012-11" db="EMBL/GenBank/DDBJ databases">
        <authorList>
            <person name="Kuo A."/>
            <person name="Curtis B.A."/>
            <person name="Tanifuji G."/>
            <person name="Burki F."/>
            <person name="Gruber A."/>
            <person name="Irimia M."/>
            <person name="Maruyama S."/>
            <person name="Arias M.C."/>
            <person name="Ball S.G."/>
            <person name="Gile G.H."/>
            <person name="Hirakawa Y."/>
            <person name="Hopkins J.F."/>
            <person name="Rensing S.A."/>
            <person name="Schmutz J."/>
            <person name="Symeonidi A."/>
            <person name="Elias M."/>
            <person name="Eveleigh R.J."/>
            <person name="Herman E.K."/>
            <person name="Klute M.J."/>
            <person name="Nakayama T."/>
            <person name="Obornik M."/>
            <person name="Reyes-Prieto A."/>
            <person name="Armbrust E.V."/>
            <person name="Aves S.J."/>
            <person name="Beiko R.G."/>
            <person name="Coutinho P."/>
            <person name="Dacks J.B."/>
            <person name="Durnford D.G."/>
            <person name="Fast N.M."/>
            <person name="Green B.R."/>
            <person name="Grisdale C."/>
            <person name="Hempe F."/>
            <person name="Henrissat B."/>
            <person name="Hoppner M.P."/>
            <person name="Ishida K.-I."/>
            <person name="Kim E."/>
            <person name="Koreny L."/>
            <person name="Kroth P.G."/>
            <person name="Liu Y."/>
            <person name="Malik S.-B."/>
            <person name="Maier U.G."/>
            <person name="McRose D."/>
            <person name="Mock T."/>
            <person name="Neilson J.A."/>
            <person name="Onodera N.T."/>
            <person name="Poole A.M."/>
            <person name="Pritham E.J."/>
            <person name="Richards T.A."/>
            <person name="Rocap G."/>
            <person name="Roy S.W."/>
            <person name="Sarai C."/>
            <person name="Schaack S."/>
            <person name="Shirato S."/>
            <person name="Slamovits C.H."/>
            <person name="Spencer D.F."/>
            <person name="Suzuki S."/>
            <person name="Worden A.Z."/>
            <person name="Zauner S."/>
            <person name="Barry K."/>
            <person name="Bell C."/>
            <person name="Bharti A.K."/>
            <person name="Crow J.A."/>
            <person name="Grimwood J."/>
            <person name="Kramer R."/>
            <person name="Lindquist E."/>
            <person name="Lucas S."/>
            <person name="Salamov A."/>
            <person name="McFadden G.I."/>
            <person name="Lane C.E."/>
            <person name="Keeling P.J."/>
            <person name="Gray M.W."/>
            <person name="Grigoriev I.V."/>
            <person name="Archibald J.M."/>
        </authorList>
    </citation>
    <scope>NUCLEOTIDE SEQUENCE</scope>
    <source>
        <strain evidence="11">CCMP2712</strain>
    </source>
</reference>
<evidence type="ECO:0000313" key="9">
    <source>
        <dbReference type="EMBL" id="EKX40029.1"/>
    </source>
</evidence>
<dbReference type="RefSeq" id="XP_005827009.1">
    <property type="nucleotide sequence ID" value="XM_005826952.1"/>
</dbReference>
<gene>
    <name evidence="9" type="ORF">GUITHDRAFT_164760</name>
</gene>
<feature type="transmembrane region" description="Helical" evidence="8">
    <location>
        <begin position="426"/>
        <end position="445"/>
    </location>
</feature>
<evidence type="ECO:0000256" key="2">
    <source>
        <dbReference type="ARBA" id="ARBA00006595"/>
    </source>
</evidence>
<dbReference type="AlphaFoldDB" id="L1IVW0"/>
<name>L1IVW0_GUITC</name>
<dbReference type="EnsemblProtists" id="EKX40029">
    <property type="protein sequence ID" value="EKX40029"/>
    <property type="gene ID" value="GUITHDRAFT_164760"/>
</dbReference>
<accession>L1IVW0</accession>
<comment type="subcellular location">
    <subcellularLocation>
        <location evidence="1">Membrane</location>
        <topology evidence="1">Multi-pass membrane protein</topology>
    </subcellularLocation>
</comment>
<dbReference type="PANTHER" id="PTHR20772">
    <property type="entry name" value="PROTEIN FMP42"/>
    <property type="match status" value="1"/>
</dbReference>
<dbReference type="Gene3D" id="1.20.1250.20">
    <property type="entry name" value="MFS general substrate transporter like domains"/>
    <property type="match status" value="2"/>
</dbReference>
<dbReference type="OrthoDB" id="330047at2759"/>
<dbReference type="EMBL" id="JH993034">
    <property type="protein sequence ID" value="EKX40029.1"/>
    <property type="molecule type" value="Genomic_DNA"/>
</dbReference>
<keyword evidence="3" id="KW-0813">Transport</keyword>
<feature type="transmembrane region" description="Helical" evidence="8">
    <location>
        <begin position="211"/>
        <end position="233"/>
    </location>
</feature>
<keyword evidence="5 8" id="KW-1133">Transmembrane helix</keyword>
<feature type="transmembrane region" description="Helical" evidence="8">
    <location>
        <begin position="180"/>
        <end position="199"/>
    </location>
</feature>
<evidence type="ECO:0008006" key="12">
    <source>
        <dbReference type="Google" id="ProtNLM"/>
    </source>
</evidence>
<dbReference type="OMA" id="CNILQQV"/>
<feature type="transmembrane region" description="Helical" evidence="8">
    <location>
        <begin position="401"/>
        <end position="421"/>
    </location>
</feature>
<organism evidence="9">
    <name type="scientific">Guillardia theta (strain CCMP2712)</name>
    <name type="common">Cryptophyte</name>
    <dbReference type="NCBI Taxonomy" id="905079"/>
    <lineage>
        <taxon>Eukaryota</taxon>
        <taxon>Cryptophyceae</taxon>
        <taxon>Pyrenomonadales</taxon>
        <taxon>Geminigeraceae</taxon>
        <taxon>Guillardia</taxon>
    </lineage>
</organism>
<dbReference type="HOGENOM" id="CLU_503871_0_0_1"/>
<dbReference type="Proteomes" id="UP000011087">
    <property type="component" value="Unassembled WGS sequence"/>
</dbReference>
<protein>
    <recommendedName>
        <fullName evidence="12">Major facilitator superfamily (MFS) profile domain-containing protein</fullName>
    </recommendedName>
</protein>
<feature type="transmembrane region" description="Helical" evidence="8">
    <location>
        <begin position="517"/>
        <end position="536"/>
    </location>
</feature>
<feature type="transmembrane region" description="Helical" evidence="8">
    <location>
        <begin position="451"/>
        <end position="471"/>
    </location>
</feature>
<evidence type="ECO:0000313" key="11">
    <source>
        <dbReference type="Proteomes" id="UP000011087"/>
    </source>
</evidence>
<evidence type="ECO:0000256" key="6">
    <source>
        <dbReference type="ARBA" id="ARBA00023136"/>
    </source>
</evidence>
<feature type="transmembrane region" description="Helical" evidence="8">
    <location>
        <begin position="117"/>
        <end position="135"/>
    </location>
</feature>
<reference evidence="10" key="3">
    <citation type="submission" date="2015-06" db="UniProtKB">
        <authorList>
            <consortium name="EnsemblProtists"/>
        </authorList>
    </citation>
    <scope>IDENTIFICATION</scope>
</reference>
<comment type="similarity">
    <text evidence="2">Belongs to the SLC43A transporter (TC 2.A.1.44) family.</text>
</comment>
<evidence type="ECO:0000313" key="10">
    <source>
        <dbReference type="EnsemblProtists" id="EKX40029"/>
    </source>
</evidence>
<evidence type="ECO:0000256" key="3">
    <source>
        <dbReference type="ARBA" id="ARBA00022448"/>
    </source>
</evidence>
<dbReference type="PANTHER" id="PTHR20772:SF2">
    <property type="entry name" value="PROTEIN FMP42"/>
    <property type="match status" value="1"/>
</dbReference>
<keyword evidence="4 8" id="KW-0812">Transmembrane</keyword>
<dbReference type="KEGG" id="gtt:GUITHDRAFT_164760"/>
<dbReference type="InterPro" id="IPR036259">
    <property type="entry name" value="MFS_trans_sf"/>
</dbReference>
<dbReference type="InterPro" id="IPR052599">
    <property type="entry name" value="SLC43A_AATransporter"/>
</dbReference>
<dbReference type="PaxDb" id="55529-EKX40029"/>
<feature type="transmembrane region" description="Helical" evidence="8">
    <location>
        <begin position="362"/>
        <end position="381"/>
    </location>
</feature>
<sequence>MQAQNMNLPVLHGEVQEYQKDEVEDAEKFYSARFSRNFLVAFGFLQSVSCSGIIIGYTAISDALKSIGEYSDLCSSGVTGCSSQALRFSLFYIIGSSCLFGSFIINGSILDNFGPKFSTCLGLLVSGTGFVLLAVSQSNGFDAFAPAFGMIGAGGPGVHLSLFHISTLYEPRVRGTIKSYFLGAFVASAFLFSLEGWLIQTEHVSKEAIFLVHGCWLYLLCILGLVIWPWKIFKVGNEVRMYKRRIVDYVILDKSQQPASSSRSLVAPSAASDMASTPEFSTMNVLNQNGQPITILVKLDRTEQPAETGSTHSQLPAESMKLESQSSTALVPGKAEEEEEREVPMSELPLKQQLMTWTYRKLLLFCCIQVMRFNYYIGTFIQQIEYKPTNRDGHLTTTYSLILTLVVPSGIITIPLVGRIFDTWDYYWIFVLCNFLGMVYGALLLVPVLEVQIVTIVFLCLHRMILFSILLSYTSYTFGFKNFGFILGLLQLIASALSVIVYPIISAVESHLDGNFFWVNLAFLAAMMPLWVICPAKFPKK</sequence>
<reference evidence="9 11" key="1">
    <citation type="journal article" date="2012" name="Nature">
        <title>Algal genomes reveal evolutionary mosaicism and the fate of nucleomorphs.</title>
        <authorList>
            <consortium name="DOE Joint Genome Institute"/>
            <person name="Curtis B.A."/>
            <person name="Tanifuji G."/>
            <person name="Burki F."/>
            <person name="Gruber A."/>
            <person name="Irimia M."/>
            <person name="Maruyama S."/>
            <person name="Arias M.C."/>
            <person name="Ball S.G."/>
            <person name="Gile G.H."/>
            <person name="Hirakawa Y."/>
            <person name="Hopkins J.F."/>
            <person name="Kuo A."/>
            <person name="Rensing S.A."/>
            <person name="Schmutz J."/>
            <person name="Symeonidi A."/>
            <person name="Elias M."/>
            <person name="Eveleigh R.J."/>
            <person name="Herman E.K."/>
            <person name="Klute M.J."/>
            <person name="Nakayama T."/>
            <person name="Obornik M."/>
            <person name="Reyes-Prieto A."/>
            <person name="Armbrust E.V."/>
            <person name="Aves S.J."/>
            <person name="Beiko R.G."/>
            <person name="Coutinho P."/>
            <person name="Dacks J.B."/>
            <person name="Durnford D.G."/>
            <person name="Fast N.M."/>
            <person name="Green B.R."/>
            <person name="Grisdale C.J."/>
            <person name="Hempel F."/>
            <person name="Henrissat B."/>
            <person name="Hoppner M.P."/>
            <person name="Ishida K."/>
            <person name="Kim E."/>
            <person name="Koreny L."/>
            <person name="Kroth P.G."/>
            <person name="Liu Y."/>
            <person name="Malik S.B."/>
            <person name="Maier U.G."/>
            <person name="McRose D."/>
            <person name="Mock T."/>
            <person name="Neilson J.A."/>
            <person name="Onodera N.T."/>
            <person name="Poole A.M."/>
            <person name="Pritham E.J."/>
            <person name="Richards T.A."/>
            <person name="Rocap G."/>
            <person name="Roy S.W."/>
            <person name="Sarai C."/>
            <person name="Schaack S."/>
            <person name="Shirato S."/>
            <person name="Slamovits C.H."/>
            <person name="Spencer D.F."/>
            <person name="Suzuki S."/>
            <person name="Worden A.Z."/>
            <person name="Zauner S."/>
            <person name="Barry K."/>
            <person name="Bell C."/>
            <person name="Bharti A.K."/>
            <person name="Crow J.A."/>
            <person name="Grimwood J."/>
            <person name="Kramer R."/>
            <person name="Lindquist E."/>
            <person name="Lucas S."/>
            <person name="Salamov A."/>
            <person name="McFadden G.I."/>
            <person name="Lane C.E."/>
            <person name="Keeling P.J."/>
            <person name="Gray M.W."/>
            <person name="Grigoriev I.V."/>
            <person name="Archibald J.M."/>
        </authorList>
    </citation>
    <scope>NUCLEOTIDE SEQUENCE</scope>
    <source>
        <strain evidence="9 11">CCMP2712</strain>
    </source>
</reference>
<feature type="transmembrane region" description="Helical" evidence="8">
    <location>
        <begin position="483"/>
        <end position="505"/>
    </location>
</feature>
<evidence type="ECO:0000256" key="7">
    <source>
        <dbReference type="SAM" id="MobiDB-lite"/>
    </source>
</evidence>
<feature type="transmembrane region" description="Helical" evidence="8">
    <location>
        <begin position="38"/>
        <end position="60"/>
    </location>
</feature>
<dbReference type="GO" id="GO:0016020">
    <property type="term" value="C:membrane"/>
    <property type="evidence" value="ECO:0007669"/>
    <property type="project" value="UniProtKB-SubCell"/>
</dbReference>
<evidence type="ECO:0000256" key="1">
    <source>
        <dbReference type="ARBA" id="ARBA00004141"/>
    </source>
</evidence>
<evidence type="ECO:0000256" key="8">
    <source>
        <dbReference type="SAM" id="Phobius"/>
    </source>
</evidence>
<dbReference type="GeneID" id="17296781"/>
<dbReference type="SUPFAM" id="SSF103473">
    <property type="entry name" value="MFS general substrate transporter"/>
    <property type="match status" value="1"/>
</dbReference>
<feature type="transmembrane region" description="Helical" evidence="8">
    <location>
        <begin position="147"/>
        <end position="168"/>
    </location>
</feature>
<keyword evidence="6 8" id="KW-0472">Membrane</keyword>
<feature type="transmembrane region" description="Helical" evidence="8">
    <location>
        <begin position="85"/>
        <end position="105"/>
    </location>
</feature>
<proteinExistence type="inferred from homology"/>
<evidence type="ECO:0000256" key="4">
    <source>
        <dbReference type="ARBA" id="ARBA00022692"/>
    </source>
</evidence>
<feature type="compositionally biased region" description="Polar residues" evidence="7">
    <location>
        <begin position="307"/>
        <end position="329"/>
    </location>
</feature>
<evidence type="ECO:0000256" key="5">
    <source>
        <dbReference type="ARBA" id="ARBA00022989"/>
    </source>
</evidence>
<keyword evidence="11" id="KW-1185">Reference proteome</keyword>
<feature type="region of interest" description="Disordered" evidence="7">
    <location>
        <begin position="307"/>
        <end position="344"/>
    </location>
</feature>